<dbReference type="RefSeq" id="XP_014146881.1">
    <property type="nucleotide sequence ID" value="XM_014291406.1"/>
</dbReference>
<accession>A0A0L0F8D3</accession>
<sequence length="138" mass="15491">GWDVTKTVTQNYKKLGLALDLNKTNSIAQHRADDHVEFVAQEEYARLRAAQNPTKTISALQDYSKLETKIVTALSDGQQQLAQALIKKHGDDFKAMERDIKLNTHQKSKGQLKSLCTKYLAGLEEEEGSESKEDKADE</sequence>
<name>A0A0L0F8D3_9EUKA</name>
<reference evidence="5 6" key="1">
    <citation type="submission" date="2011-02" db="EMBL/GenBank/DDBJ databases">
        <title>The Genome Sequence of Sphaeroforma arctica JP610.</title>
        <authorList>
            <consortium name="The Broad Institute Genome Sequencing Platform"/>
            <person name="Russ C."/>
            <person name="Cuomo C."/>
            <person name="Young S.K."/>
            <person name="Zeng Q."/>
            <person name="Gargeya S."/>
            <person name="Alvarado L."/>
            <person name="Berlin A."/>
            <person name="Chapman S.B."/>
            <person name="Chen Z."/>
            <person name="Freedman E."/>
            <person name="Gellesch M."/>
            <person name="Goldberg J."/>
            <person name="Griggs A."/>
            <person name="Gujja S."/>
            <person name="Heilman E."/>
            <person name="Heiman D."/>
            <person name="Howarth C."/>
            <person name="Mehta T."/>
            <person name="Neiman D."/>
            <person name="Pearson M."/>
            <person name="Roberts A."/>
            <person name="Saif S."/>
            <person name="Shea T."/>
            <person name="Shenoy N."/>
            <person name="Sisk P."/>
            <person name="Stolte C."/>
            <person name="Sykes S."/>
            <person name="White J."/>
            <person name="Yandava C."/>
            <person name="Burger G."/>
            <person name="Gray M.W."/>
            <person name="Holland P.W.H."/>
            <person name="King N."/>
            <person name="Lang F.B.F."/>
            <person name="Roger A.J."/>
            <person name="Ruiz-Trillo I."/>
            <person name="Haas B."/>
            <person name="Nusbaum C."/>
            <person name="Birren B."/>
        </authorList>
    </citation>
    <scope>NUCLEOTIDE SEQUENCE [LARGE SCALE GENOMIC DNA]</scope>
    <source>
        <strain evidence="5 6">JP610</strain>
    </source>
</reference>
<dbReference type="Pfam" id="PF09420">
    <property type="entry name" value="Nop16"/>
    <property type="match status" value="1"/>
</dbReference>
<gene>
    <name evidence="5" type="ORF">SARC_14457</name>
</gene>
<feature type="non-terminal residue" evidence="5">
    <location>
        <position position="1"/>
    </location>
</feature>
<dbReference type="STRING" id="667725.A0A0L0F8D3"/>
<keyword evidence="4" id="KW-0539">Nucleus</keyword>
<proteinExistence type="inferred from homology"/>
<evidence type="ECO:0000256" key="4">
    <source>
        <dbReference type="ARBA" id="ARBA00023242"/>
    </source>
</evidence>
<comment type="similarity">
    <text evidence="2">Belongs to the NOP16 family.</text>
</comment>
<dbReference type="InterPro" id="IPR019002">
    <property type="entry name" value="Ribosome_biogenesis_Nop16"/>
</dbReference>
<comment type="subcellular location">
    <subcellularLocation>
        <location evidence="1">Nucleus</location>
        <location evidence="1">Nucleolus</location>
    </subcellularLocation>
</comment>
<evidence type="ECO:0000256" key="3">
    <source>
        <dbReference type="ARBA" id="ARBA00015522"/>
    </source>
</evidence>
<dbReference type="Proteomes" id="UP000054560">
    <property type="component" value="Unassembled WGS sequence"/>
</dbReference>
<evidence type="ECO:0000313" key="5">
    <source>
        <dbReference type="EMBL" id="KNC72979.1"/>
    </source>
</evidence>
<dbReference type="OrthoDB" id="285729at2759"/>
<keyword evidence="6" id="KW-1185">Reference proteome</keyword>
<dbReference type="PANTHER" id="PTHR13243:SF1">
    <property type="entry name" value="NUCLEOLAR PROTEIN 16"/>
    <property type="match status" value="1"/>
</dbReference>
<dbReference type="GeneID" id="25914961"/>
<dbReference type="EMBL" id="KQ246252">
    <property type="protein sequence ID" value="KNC72979.1"/>
    <property type="molecule type" value="Genomic_DNA"/>
</dbReference>
<dbReference type="GO" id="GO:0005730">
    <property type="term" value="C:nucleolus"/>
    <property type="evidence" value="ECO:0007669"/>
    <property type="project" value="UniProtKB-SubCell"/>
</dbReference>
<dbReference type="AlphaFoldDB" id="A0A0L0F8D3"/>
<evidence type="ECO:0000256" key="2">
    <source>
        <dbReference type="ARBA" id="ARBA00008479"/>
    </source>
</evidence>
<dbReference type="eggNOG" id="ENOG502SCD8">
    <property type="taxonomic scope" value="Eukaryota"/>
</dbReference>
<protein>
    <recommendedName>
        <fullName evidence="3">Nucleolar protein 16</fullName>
    </recommendedName>
</protein>
<dbReference type="GO" id="GO:0042273">
    <property type="term" value="P:ribosomal large subunit biogenesis"/>
    <property type="evidence" value="ECO:0007669"/>
    <property type="project" value="TreeGrafter"/>
</dbReference>
<evidence type="ECO:0000256" key="1">
    <source>
        <dbReference type="ARBA" id="ARBA00004604"/>
    </source>
</evidence>
<evidence type="ECO:0000313" key="6">
    <source>
        <dbReference type="Proteomes" id="UP000054560"/>
    </source>
</evidence>
<organism evidence="5 6">
    <name type="scientific">Sphaeroforma arctica JP610</name>
    <dbReference type="NCBI Taxonomy" id="667725"/>
    <lineage>
        <taxon>Eukaryota</taxon>
        <taxon>Ichthyosporea</taxon>
        <taxon>Ichthyophonida</taxon>
        <taxon>Sphaeroforma</taxon>
    </lineage>
</organism>
<dbReference type="PANTHER" id="PTHR13243">
    <property type="entry name" value="HSPC111 PROTEIN-RELATED"/>
    <property type="match status" value="1"/>
</dbReference>